<evidence type="ECO:0000313" key="2">
    <source>
        <dbReference type="Proteomes" id="UP000051820"/>
    </source>
</evidence>
<dbReference type="Proteomes" id="UP000051820">
    <property type="component" value="Unassembled WGS sequence"/>
</dbReference>
<evidence type="ECO:0000313" key="1">
    <source>
        <dbReference type="EMBL" id="KRM12664.1"/>
    </source>
</evidence>
<name>A0A0R1W4F6_9LACO</name>
<comment type="caution">
    <text evidence="1">The sequence shown here is derived from an EMBL/GenBank/DDBJ whole genome shotgun (WGS) entry which is preliminary data.</text>
</comment>
<dbReference type="AlphaFoldDB" id="A0A0R1W4F6"/>
<keyword evidence="2" id="KW-1185">Reference proteome</keyword>
<sequence>MITKYADDTFVEKYDFTLNDGTNFSLNSLKEFTHEKLMKTIVKTDRVTVHLINNQSTTIQL</sequence>
<reference evidence="1 2" key="1">
    <citation type="journal article" date="2015" name="Genome Announc.">
        <title>Expanding the biotechnology potential of lactobacilli through comparative genomics of 213 strains and associated genera.</title>
        <authorList>
            <person name="Sun Z."/>
            <person name="Harris H.M."/>
            <person name="McCann A."/>
            <person name="Guo C."/>
            <person name="Argimon S."/>
            <person name="Zhang W."/>
            <person name="Yang X."/>
            <person name="Jeffery I.B."/>
            <person name="Cooney J.C."/>
            <person name="Kagawa T.F."/>
            <person name="Liu W."/>
            <person name="Song Y."/>
            <person name="Salvetti E."/>
            <person name="Wrobel A."/>
            <person name="Rasinkangas P."/>
            <person name="Parkhill J."/>
            <person name="Rea M.C."/>
            <person name="O'Sullivan O."/>
            <person name="Ritari J."/>
            <person name="Douillard F.P."/>
            <person name="Paul Ross R."/>
            <person name="Yang R."/>
            <person name="Briner A.E."/>
            <person name="Felis G.E."/>
            <person name="de Vos W.M."/>
            <person name="Barrangou R."/>
            <person name="Klaenhammer T.R."/>
            <person name="Caufield P.W."/>
            <person name="Cui Y."/>
            <person name="Zhang H."/>
            <person name="O'Toole P.W."/>
        </authorList>
    </citation>
    <scope>NUCLEOTIDE SEQUENCE [LARGE SCALE GENOMIC DNA]</scope>
    <source>
        <strain evidence="1 2">DSM 5007</strain>
    </source>
</reference>
<organism evidence="1 2">
    <name type="scientific">Paucilactobacillus suebicus DSM 5007 = KCTC 3549</name>
    <dbReference type="NCBI Taxonomy" id="1423807"/>
    <lineage>
        <taxon>Bacteria</taxon>
        <taxon>Bacillati</taxon>
        <taxon>Bacillota</taxon>
        <taxon>Bacilli</taxon>
        <taxon>Lactobacillales</taxon>
        <taxon>Lactobacillaceae</taxon>
        <taxon>Paucilactobacillus</taxon>
    </lineage>
</organism>
<proteinExistence type="predicted"/>
<accession>A0A0R1W4F6</accession>
<protein>
    <submittedName>
        <fullName evidence="1">Uncharacterized protein</fullName>
    </submittedName>
</protein>
<dbReference type="EMBL" id="AZGF01000006">
    <property type="protein sequence ID" value="KRM12664.1"/>
    <property type="molecule type" value="Genomic_DNA"/>
</dbReference>
<gene>
    <name evidence="1" type="ORF">FD16_GL002179</name>
</gene>
<dbReference type="PATRIC" id="fig|1423807.3.peg.2238"/>